<protein>
    <submittedName>
        <fullName evidence="1">Uncharacterized protein</fullName>
    </submittedName>
</protein>
<accession>L0DGM2</accession>
<evidence type="ECO:0000313" key="1">
    <source>
        <dbReference type="EMBL" id="AGA28529.1"/>
    </source>
</evidence>
<dbReference type="Proteomes" id="UP000010798">
    <property type="component" value="Chromosome"/>
</dbReference>
<dbReference type="EMBL" id="CP003364">
    <property type="protein sequence ID" value="AGA28529.1"/>
    <property type="molecule type" value="Genomic_DNA"/>
</dbReference>
<name>L0DGM2_SINAD</name>
<gene>
    <name evidence="1" type="ordered locus">Sinac_4332</name>
</gene>
<dbReference type="HOGENOM" id="CLU_2958284_0_0_0"/>
<evidence type="ECO:0000313" key="2">
    <source>
        <dbReference type="Proteomes" id="UP000010798"/>
    </source>
</evidence>
<dbReference type="AlphaFoldDB" id="L0DGM2"/>
<sequence>MMDKVDVNEDAMSMWSRFAMKEGAAELEIASLEKWAGTQLPRPYLDLLMQSNDIGSTRS</sequence>
<organism evidence="1 2">
    <name type="scientific">Singulisphaera acidiphila (strain ATCC BAA-1392 / DSM 18658 / VKM B-2454 / MOB10)</name>
    <dbReference type="NCBI Taxonomy" id="886293"/>
    <lineage>
        <taxon>Bacteria</taxon>
        <taxon>Pseudomonadati</taxon>
        <taxon>Planctomycetota</taxon>
        <taxon>Planctomycetia</taxon>
        <taxon>Isosphaerales</taxon>
        <taxon>Isosphaeraceae</taxon>
        <taxon>Singulisphaera</taxon>
    </lineage>
</organism>
<dbReference type="KEGG" id="saci:Sinac_4332"/>
<dbReference type="SUPFAM" id="SSF160631">
    <property type="entry name" value="SMI1/KNR4-like"/>
    <property type="match status" value="1"/>
</dbReference>
<dbReference type="InterPro" id="IPR037883">
    <property type="entry name" value="Knr4/Smi1-like_sf"/>
</dbReference>
<keyword evidence="2" id="KW-1185">Reference proteome</keyword>
<reference evidence="1 2" key="1">
    <citation type="submission" date="2012-02" db="EMBL/GenBank/DDBJ databases">
        <title>Complete sequence of chromosome of Singulisphaera acidiphila DSM 18658.</title>
        <authorList>
            <consortium name="US DOE Joint Genome Institute (JGI-PGF)"/>
            <person name="Lucas S."/>
            <person name="Copeland A."/>
            <person name="Lapidus A."/>
            <person name="Glavina del Rio T."/>
            <person name="Dalin E."/>
            <person name="Tice H."/>
            <person name="Bruce D."/>
            <person name="Goodwin L."/>
            <person name="Pitluck S."/>
            <person name="Peters L."/>
            <person name="Ovchinnikova G."/>
            <person name="Chertkov O."/>
            <person name="Kyrpides N."/>
            <person name="Mavromatis K."/>
            <person name="Ivanova N."/>
            <person name="Brettin T."/>
            <person name="Detter J.C."/>
            <person name="Han C."/>
            <person name="Larimer F."/>
            <person name="Land M."/>
            <person name="Hauser L."/>
            <person name="Markowitz V."/>
            <person name="Cheng J.-F."/>
            <person name="Hugenholtz P."/>
            <person name="Woyke T."/>
            <person name="Wu D."/>
            <person name="Tindall B."/>
            <person name="Pomrenke H."/>
            <person name="Brambilla E."/>
            <person name="Klenk H.-P."/>
            <person name="Eisen J.A."/>
        </authorList>
    </citation>
    <scope>NUCLEOTIDE SEQUENCE [LARGE SCALE GENOMIC DNA]</scope>
    <source>
        <strain evidence="2">ATCC BAA-1392 / DSM 18658 / VKM B-2454 / MOB10</strain>
    </source>
</reference>
<proteinExistence type="predicted"/>